<evidence type="ECO:0000256" key="3">
    <source>
        <dbReference type="PROSITE-ProRule" id="PRU00267"/>
    </source>
</evidence>
<keyword evidence="1 3" id="KW-0238">DNA-binding</keyword>
<dbReference type="GO" id="GO:0003677">
    <property type="term" value="F:DNA binding"/>
    <property type="evidence" value="ECO:0007669"/>
    <property type="project" value="UniProtKB-UniRule"/>
</dbReference>
<dbReference type="SUPFAM" id="SSF47095">
    <property type="entry name" value="HMG-box"/>
    <property type="match status" value="1"/>
</dbReference>
<dbReference type="OrthoDB" id="1919336at2759"/>
<feature type="compositionally biased region" description="Basic residues" evidence="4">
    <location>
        <begin position="82"/>
        <end position="95"/>
    </location>
</feature>
<feature type="domain" description="HMG box" evidence="5">
    <location>
        <begin position="120"/>
        <end position="186"/>
    </location>
</feature>
<dbReference type="InterPro" id="IPR036910">
    <property type="entry name" value="HMG_box_dom_sf"/>
</dbReference>
<dbReference type="Pfam" id="PF00505">
    <property type="entry name" value="HMG_box"/>
    <property type="match status" value="1"/>
</dbReference>
<dbReference type="EMBL" id="BAUL01000087">
    <property type="protein sequence ID" value="GAD94351.1"/>
    <property type="molecule type" value="Genomic_DNA"/>
</dbReference>
<dbReference type="GO" id="GO:0010468">
    <property type="term" value="P:regulation of gene expression"/>
    <property type="evidence" value="ECO:0007669"/>
    <property type="project" value="TreeGrafter"/>
</dbReference>
<proteinExistence type="predicted"/>
<feature type="region of interest" description="Disordered" evidence="4">
    <location>
        <begin position="212"/>
        <end position="246"/>
    </location>
</feature>
<organism evidence="6 7">
    <name type="scientific">Byssochlamys spectabilis (strain No. 5 / NBRC 109023)</name>
    <name type="common">Paecilomyces variotii</name>
    <dbReference type="NCBI Taxonomy" id="1356009"/>
    <lineage>
        <taxon>Eukaryota</taxon>
        <taxon>Fungi</taxon>
        <taxon>Dikarya</taxon>
        <taxon>Ascomycota</taxon>
        <taxon>Pezizomycotina</taxon>
        <taxon>Eurotiomycetes</taxon>
        <taxon>Eurotiomycetidae</taxon>
        <taxon>Eurotiales</taxon>
        <taxon>Thermoascaceae</taxon>
        <taxon>Paecilomyces</taxon>
    </lineage>
</organism>
<dbReference type="PANTHER" id="PTHR46040:SF3">
    <property type="entry name" value="HIGH MOBILITY GROUP PROTEIN 2"/>
    <property type="match status" value="1"/>
</dbReference>
<dbReference type="Gene3D" id="1.10.30.10">
    <property type="entry name" value="High mobility group box domain"/>
    <property type="match status" value="1"/>
</dbReference>
<keyword evidence="2 3" id="KW-0539">Nucleus</keyword>
<dbReference type="InterPro" id="IPR051965">
    <property type="entry name" value="ChromReg_NeuronalGeneExpr"/>
</dbReference>
<gene>
    <name evidence="6" type="ORF">PVAR5_2976</name>
</gene>
<dbReference type="InterPro" id="IPR013761">
    <property type="entry name" value="SAM/pointed_sf"/>
</dbReference>
<dbReference type="SUPFAM" id="SSF47769">
    <property type="entry name" value="SAM/Pointed domain"/>
    <property type="match status" value="1"/>
</dbReference>
<dbReference type="Pfam" id="PF00536">
    <property type="entry name" value="SAM_1"/>
    <property type="match status" value="1"/>
</dbReference>
<comment type="caution">
    <text evidence="6">The sequence shown here is derived from an EMBL/GenBank/DDBJ whole genome shotgun (WGS) entry which is preliminary data.</text>
</comment>
<dbReference type="GO" id="GO:0005634">
    <property type="term" value="C:nucleus"/>
    <property type="evidence" value="ECO:0007669"/>
    <property type="project" value="UniProtKB-UniRule"/>
</dbReference>
<feature type="compositionally biased region" description="Polar residues" evidence="4">
    <location>
        <begin position="232"/>
        <end position="246"/>
    </location>
</feature>
<dbReference type="InParanoid" id="V5FXA3"/>
<evidence type="ECO:0000313" key="6">
    <source>
        <dbReference type="EMBL" id="GAD94351.1"/>
    </source>
</evidence>
<dbReference type="eggNOG" id="KOG0381">
    <property type="taxonomic scope" value="Eukaryota"/>
</dbReference>
<dbReference type="AlphaFoldDB" id="V5FXA3"/>
<dbReference type="InterPro" id="IPR009071">
    <property type="entry name" value="HMG_box_dom"/>
</dbReference>
<sequence length="345" mass="38870">MADLAAILQELDMAQYLPSFIHNGFESWADVLDITEFDLDALGVKLGHRRRLQQRVAKERGLPQTQHGSTRSGMATEEMASRSKRRYRWHPKKHPKYAENAAIKSDLKINNPIQADPNAPKKPLTAYAQFANEKRRELQHRGLSFADMAIEIGKLWRELPENEKREAQARAIKARDDYKEALTAYKTTEEHRRYEMYLKEWKARKCARKTSVAESSNMNGYNTTDQRDGDLESTSPSTDAHSARNYSEDGTTDIWLAASNDYNNPETKFVPPPLGSLSMVPTVSETVWWASSQPENIWDSHGGAHGGINATADNLESPRGRALSAQYGWVPSVSGDGLMQKAAQH</sequence>
<feature type="compositionally biased region" description="Polar residues" evidence="4">
    <location>
        <begin position="63"/>
        <end position="73"/>
    </location>
</feature>
<name>V5FXA3_BYSSN</name>
<reference evidence="7" key="1">
    <citation type="journal article" date="2014" name="Genome Announc.">
        <title>Draft genome sequence of the formaldehyde-resistant fungus Byssochlamys spectabilis No. 5 (anamorph Paecilomyces variotii No. 5) (NBRC109023).</title>
        <authorList>
            <person name="Oka T."/>
            <person name="Ekino K."/>
            <person name="Fukuda K."/>
            <person name="Nomura Y."/>
        </authorList>
    </citation>
    <scope>NUCLEOTIDE SEQUENCE [LARGE SCALE GENOMIC DNA]</scope>
    <source>
        <strain evidence="7">No. 5 / NBRC 109023</strain>
    </source>
</reference>
<dbReference type="HOGENOM" id="CLU_804095_0_0_1"/>
<protein>
    <recommendedName>
        <fullName evidence="5">HMG box domain-containing protein</fullName>
    </recommendedName>
</protein>
<dbReference type="PROSITE" id="PS50118">
    <property type="entry name" value="HMG_BOX_2"/>
    <property type="match status" value="1"/>
</dbReference>
<feature type="compositionally biased region" description="Polar residues" evidence="4">
    <location>
        <begin position="212"/>
        <end position="224"/>
    </location>
</feature>
<evidence type="ECO:0000256" key="1">
    <source>
        <dbReference type="ARBA" id="ARBA00023125"/>
    </source>
</evidence>
<feature type="DNA-binding region" description="HMG box" evidence="3">
    <location>
        <begin position="120"/>
        <end position="186"/>
    </location>
</feature>
<accession>V5FXA3</accession>
<dbReference type="PANTHER" id="PTHR46040">
    <property type="entry name" value="HIGH MOBILITY GROUP PROTEIN 2"/>
    <property type="match status" value="1"/>
</dbReference>
<evidence type="ECO:0000256" key="4">
    <source>
        <dbReference type="SAM" id="MobiDB-lite"/>
    </source>
</evidence>
<evidence type="ECO:0000259" key="5">
    <source>
        <dbReference type="PROSITE" id="PS50118"/>
    </source>
</evidence>
<evidence type="ECO:0000256" key="2">
    <source>
        <dbReference type="ARBA" id="ARBA00023242"/>
    </source>
</evidence>
<dbReference type="Gene3D" id="1.10.150.50">
    <property type="entry name" value="Transcription Factor, Ets-1"/>
    <property type="match status" value="1"/>
</dbReference>
<dbReference type="Proteomes" id="UP000018001">
    <property type="component" value="Unassembled WGS sequence"/>
</dbReference>
<keyword evidence="7" id="KW-1185">Reference proteome</keyword>
<dbReference type="SMART" id="SM00398">
    <property type="entry name" value="HMG"/>
    <property type="match status" value="1"/>
</dbReference>
<evidence type="ECO:0000313" key="7">
    <source>
        <dbReference type="Proteomes" id="UP000018001"/>
    </source>
</evidence>
<dbReference type="InterPro" id="IPR001660">
    <property type="entry name" value="SAM"/>
</dbReference>
<feature type="region of interest" description="Disordered" evidence="4">
    <location>
        <begin position="56"/>
        <end position="95"/>
    </location>
</feature>